<dbReference type="Proteomes" id="UP001519363">
    <property type="component" value="Unassembled WGS sequence"/>
</dbReference>
<keyword evidence="1" id="KW-1133">Transmembrane helix</keyword>
<keyword evidence="1" id="KW-0812">Transmembrane</keyword>
<sequence length="182" mass="19494">MTSWELRAPEGHTEPGPLAVALTGLAALTGLLAALAVVGYGTMRAQEAPWRSETMLIVVPIAIAAVLVPFTLYLFHQNAQAAHTVRIGDGRVETDSRRGPRTLPLESLREVTIRHTHVDGMPTWTRLALRFRATTVETRQFPYRGELGPELTSLLAGHDVVVRVLVSETHTATGDSGGGGGG</sequence>
<evidence type="ECO:0000313" key="3">
    <source>
        <dbReference type="Proteomes" id="UP001519363"/>
    </source>
</evidence>
<name>A0ABS5ARD9_9PSEU</name>
<organism evidence="2 3">
    <name type="scientific">Crossiella equi</name>
    <dbReference type="NCBI Taxonomy" id="130796"/>
    <lineage>
        <taxon>Bacteria</taxon>
        <taxon>Bacillati</taxon>
        <taxon>Actinomycetota</taxon>
        <taxon>Actinomycetes</taxon>
        <taxon>Pseudonocardiales</taxon>
        <taxon>Pseudonocardiaceae</taxon>
        <taxon>Crossiella</taxon>
    </lineage>
</organism>
<keyword evidence="3" id="KW-1185">Reference proteome</keyword>
<proteinExistence type="predicted"/>
<dbReference type="EMBL" id="JAGIOO010000001">
    <property type="protein sequence ID" value="MBP2479138.1"/>
    <property type="molecule type" value="Genomic_DNA"/>
</dbReference>
<reference evidence="2 3" key="1">
    <citation type="submission" date="2021-03" db="EMBL/GenBank/DDBJ databases">
        <title>Sequencing the genomes of 1000 actinobacteria strains.</title>
        <authorList>
            <person name="Klenk H.-P."/>
        </authorList>
    </citation>
    <scope>NUCLEOTIDE SEQUENCE [LARGE SCALE GENOMIC DNA]</scope>
    <source>
        <strain evidence="2 3">DSM 44580</strain>
    </source>
</reference>
<feature type="transmembrane region" description="Helical" evidence="1">
    <location>
        <begin position="20"/>
        <end position="43"/>
    </location>
</feature>
<comment type="caution">
    <text evidence="2">The sequence shown here is derived from an EMBL/GenBank/DDBJ whole genome shotgun (WGS) entry which is preliminary data.</text>
</comment>
<keyword evidence="1" id="KW-0472">Membrane</keyword>
<accession>A0ABS5ARD9</accession>
<feature type="transmembrane region" description="Helical" evidence="1">
    <location>
        <begin position="55"/>
        <end position="75"/>
    </location>
</feature>
<evidence type="ECO:0000256" key="1">
    <source>
        <dbReference type="SAM" id="Phobius"/>
    </source>
</evidence>
<evidence type="ECO:0000313" key="2">
    <source>
        <dbReference type="EMBL" id="MBP2479138.1"/>
    </source>
</evidence>
<dbReference type="RefSeq" id="WP_086781179.1">
    <property type="nucleotide sequence ID" value="NZ_JAGIOO010000001.1"/>
</dbReference>
<evidence type="ECO:0008006" key="4">
    <source>
        <dbReference type="Google" id="ProtNLM"/>
    </source>
</evidence>
<gene>
    <name evidence="2" type="ORF">JOF53_008010</name>
</gene>
<protein>
    <recommendedName>
        <fullName evidence="4">PH domain-containing protein</fullName>
    </recommendedName>
</protein>